<gene>
    <name evidence="3" type="ORF">CAUJ_LOCUS2314</name>
</gene>
<feature type="region of interest" description="Disordered" evidence="1">
    <location>
        <begin position="68"/>
        <end position="103"/>
    </location>
</feature>
<feature type="transmembrane region" description="Helical" evidence="2">
    <location>
        <begin position="116"/>
        <end position="134"/>
    </location>
</feature>
<keyword evidence="2" id="KW-1133">Transmembrane helix</keyword>
<name>A0A8S1GS16_9PELO</name>
<protein>
    <submittedName>
        <fullName evidence="3">Uncharacterized protein</fullName>
    </submittedName>
</protein>
<keyword evidence="2" id="KW-0812">Transmembrane</keyword>
<reference evidence="3" key="1">
    <citation type="submission" date="2020-10" db="EMBL/GenBank/DDBJ databases">
        <authorList>
            <person name="Kikuchi T."/>
        </authorList>
    </citation>
    <scope>NUCLEOTIDE SEQUENCE</scope>
    <source>
        <strain evidence="3">NKZ352</strain>
    </source>
</reference>
<feature type="compositionally biased region" description="Basic and acidic residues" evidence="1">
    <location>
        <begin position="85"/>
        <end position="103"/>
    </location>
</feature>
<evidence type="ECO:0000313" key="3">
    <source>
        <dbReference type="EMBL" id="CAD6186395.1"/>
    </source>
</evidence>
<dbReference type="AlphaFoldDB" id="A0A8S1GS16"/>
<comment type="caution">
    <text evidence="3">The sequence shown here is derived from an EMBL/GenBank/DDBJ whole genome shotgun (WGS) entry which is preliminary data.</text>
</comment>
<dbReference type="EMBL" id="CAJGYM010000004">
    <property type="protein sequence ID" value="CAD6186395.1"/>
    <property type="molecule type" value="Genomic_DNA"/>
</dbReference>
<evidence type="ECO:0000256" key="1">
    <source>
        <dbReference type="SAM" id="MobiDB-lite"/>
    </source>
</evidence>
<evidence type="ECO:0000256" key="2">
    <source>
        <dbReference type="SAM" id="Phobius"/>
    </source>
</evidence>
<sequence length="144" mass="16031">MLVAREFDSTFLFEIPIRLLGMKEEMLIRILVRGVSVADLQKHLPLGADEELRSTSLQEVGEVRERIRTISSRHSGDEDGSDEGAEVHAGKREKDSGYKSWRKSKEDISPLNISNMNFYALIGAVLVAAVAVSAEKARAPQFFV</sequence>
<organism evidence="3 4">
    <name type="scientific">Caenorhabditis auriculariae</name>
    <dbReference type="NCBI Taxonomy" id="2777116"/>
    <lineage>
        <taxon>Eukaryota</taxon>
        <taxon>Metazoa</taxon>
        <taxon>Ecdysozoa</taxon>
        <taxon>Nematoda</taxon>
        <taxon>Chromadorea</taxon>
        <taxon>Rhabditida</taxon>
        <taxon>Rhabditina</taxon>
        <taxon>Rhabditomorpha</taxon>
        <taxon>Rhabditoidea</taxon>
        <taxon>Rhabditidae</taxon>
        <taxon>Peloderinae</taxon>
        <taxon>Caenorhabditis</taxon>
    </lineage>
</organism>
<keyword evidence="4" id="KW-1185">Reference proteome</keyword>
<proteinExistence type="predicted"/>
<dbReference type="Proteomes" id="UP000835052">
    <property type="component" value="Unassembled WGS sequence"/>
</dbReference>
<accession>A0A8S1GS16</accession>
<keyword evidence="2" id="KW-0472">Membrane</keyword>
<evidence type="ECO:0000313" key="4">
    <source>
        <dbReference type="Proteomes" id="UP000835052"/>
    </source>
</evidence>